<accession>A0A502J5W6</accession>
<dbReference type="EMBL" id="SDPK01000067">
    <property type="protein sequence ID" value="TPG94205.1"/>
    <property type="molecule type" value="Genomic_DNA"/>
</dbReference>
<proteinExistence type="predicted"/>
<name>A0A502J5W6_HAEHA</name>
<reference evidence="2 3" key="1">
    <citation type="submission" date="2019-01" db="EMBL/GenBank/DDBJ databases">
        <title>Comparative genomic analysis identifies haemin-independent Haemophilus haemolyticus: a formal re-classification of Haemophilus intermedius.</title>
        <authorList>
            <person name="Harris T.M."/>
            <person name="Price E.P."/>
            <person name="Sarovich D.S."/>
            <person name="Norskov-Lauritsen N."/>
            <person name="Beissbarth J."/>
            <person name="Chang A.B."/>
            <person name="Smith-Vaughan H.C."/>
        </authorList>
    </citation>
    <scope>NUCLEOTIDE SEQUENCE [LARGE SCALE GENOMIC DNA]</scope>
    <source>
        <strain evidence="2 3">PN24</strain>
    </source>
</reference>
<dbReference type="RefSeq" id="WP_140520614.1">
    <property type="nucleotide sequence ID" value="NZ_JACBKC010000067.1"/>
</dbReference>
<dbReference type="Pfam" id="PF06048">
    <property type="entry name" value="DUF927"/>
    <property type="match status" value="1"/>
</dbReference>
<protein>
    <submittedName>
        <fullName evidence="2">DUF927 domain-containing protein</fullName>
    </submittedName>
</protein>
<comment type="caution">
    <text evidence="2">The sequence shown here is derived from an EMBL/GenBank/DDBJ whole genome shotgun (WGS) entry which is preliminary data.</text>
</comment>
<dbReference type="InterPro" id="IPR009270">
    <property type="entry name" value="DUF927"/>
</dbReference>
<feature type="domain" description="DUF927" evidence="1">
    <location>
        <begin position="177"/>
        <end position="444"/>
    </location>
</feature>
<dbReference type="AlphaFoldDB" id="A0A502J5W6"/>
<evidence type="ECO:0000259" key="1">
    <source>
        <dbReference type="Pfam" id="PF06048"/>
    </source>
</evidence>
<evidence type="ECO:0000313" key="3">
    <source>
        <dbReference type="Proteomes" id="UP000317926"/>
    </source>
</evidence>
<gene>
    <name evidence="2" type="ORF">EUX55_09575</name>
</gene>
<evidence type="ECO:0000313" key="2">
    <source>
        <dbReference type="EMBL" id="TPG94205.1"/>
    </source>
</evidence>
<organism evidence="2 3">
    <name type="scientific">Haemophilus haemolyticus</name>
    <dbReference type="NCBI Taxonomy" id="726"/>
    <lineage>
        <taxon>Bacteria</taxon>
        <taxon>Pseudomonadati</taxon>
        <taxon>Pseudomonadota</taxon>
        <taxon>Gammaproteobacteria</taxon>
        <taxon>Pasteurellales</taxon>
        <taxon>Pasteurellaceae</taxon>
        <taxon>Haemophilus</taxon>
    </lineage>
</organism>
<dbReference type="Proteomes" id="UP000317926">
    <property type="component" value="Unassembled WGS sequence"/>
</dbReference>
<sequence>MAKYYKNAPHLNDNTNPFTELFILAGSQAWQMWGKGKGIEWDLLAQATNTPASQKPVILGESQLNELQNLKIAHKEQAYIRIFQCGELTQAQITAICHNIAESTQADSVKLCDSLGELKENLSNYIQRIRKGETNAEIIAQHAIDPQNDDKTAQTTPYIEERTEQGEKGLFYVIPKIDKQTGERTGEVLKWLSSPVQVIGEGATDTDSYLVLQFTPQHKTEPVIEAIASANLGEREGWRQLRQKGLKITSETKTRAILADYLMRGIRPNWTLTNRTGWQGGAYLLPNGETLGTTEKPVLFVGRSAGGRGYTQAGNVASWREHIADNIKGNPSMMTACAVALSAPLIGILEADSFGVHLFGGSSTGKTTTANVASSIYGHPEHTRLTWYSTAYGILNEALAHNDGFLTLDEIGQGSSIKDVNTTAYALFNGVGKIQGAREGGNRDLMRWRTVAFSTGEKDVETFLQAGGINVKAGQLIRLLNIPIRKAHIFHQYSNAKAHADALNEATRQHYGAIGREWINKLNEQQENARKVYRTLKVKWAERVPQEADPQVYRVADRFAIMETALQLAQPLTGWQEWENNEALICAFNDWLAMYGVKSKESEQVIEQFTGWLIKYSESRFIEIPDNPYRTIQEVAGYRVLATDKTDEHFYLFPHAFTEATNGYPKMQACEILLNAGILQRGKEAQYKYLNRIPKKHDPKRQRAYFIILPSETDEEAE</sequence>